<organism evidence="1 2">
    <name type="scientific">Aeromonas phage Ah1</name>
    <dbReference type="NCBI Taxonomy" id="2053701"/>
    <lineage>
        <taxon>Viruses</taxon>
        <taxon>Duplodnaviria</taxon>
        <taxon>Heunggongvirae</taxon>
        <taxon>Uroviricota</taxon>
        <taxon>Caudoviricetes</taxon>
        <taxon>Pantevenvirales</taxon>
        <taxon>Straboviridae</taxon>
        <taxon>Cinqassovirus</taxon>
        <taxon>Cinqassovirus ah1</taxon>
    </lineage>
</organism>
<evidence type="ECO:0000313" key="1">
    <source>
        <dbReference type="EMBL" id="AUE22652.1"/>
    </source>
</evidence>
<protein>
    <submittedName>
        <fullName evidence="1">Uncharacterized protein</fullName>
    </submittedName>
</protein>
<accession>A0A2H4YEQ6</accession>
<dbReference type="EMBL" id="MG250483">
    <property type="protein sequence ID" value="AUE22652.1"/>
    <property type="molecule type" value="Genomic_DNA"/>
</dbReference>
<dbReference type="Proteomes" id="UP000240934">
    <property type="component" value="Segment"/>
</dbReference>
<proteinExistence type="predicted"/>
<evidence type="ECO:0000313" key="2">
    <source>
        <dbReference type="Proteomes" id="UP000240934"/>
    </source>
</evidence>
<keyword evidence="2" id="KW-1185">Reference proteome</keyword>
<name>A0A2H4YEQ6_9CAUD</name>
<gene>
    <name evidence="1" type="ORF">Ah1_00111</name>
</gene>
<reference evidence="1 2" key="1">
    <citation type="submission" date="2017-10" db="EMBL/GenBank/DDBJ databases">
        <title>Antibacterial composition for extension of chilled fish shelf life and decreasing of risk of food-borne infections, bacteriophage strains for its preparation.</title>
        <authorList>
            <person name="Zulkarneev E.R."/>
            <person name="Aleshkin A.V."/>
            <person name="Rubalsky O.V."/>
            <person name="Kiseleva I.A."/>
            <person name="Rubalskii E.O."/>
            <person name="Lebedev S.N."/>
        </authorList>
    </citation>
    <scope>NUCLEOTIDE SEQUENCE [LARGE SCALE GENOMIC DNA]</scope>
</reference>
<sequence>MSELKTETKLTRINNKYHCRLYVNDKLYDEMACEFRMDVGLCFRIMMRWLDKTSGGNEHTSAVRRRMWDKERYQHTSVGKLWYIGLKNAN</sequence>